<sequence length="492" mass="54454">MRGRFGLLRNSNVVGGRVIGEAVKRVSCSAFSTSSGPGGGSGDGRGRGRGRGSIGAIQYDFVAGSSHTGEVDRNEGLNDSEKSYPGMGRGHGRGKPLPSSPYLPSFNTFVAPEQLPQQEPGLGRGRGGVAFQQFGSSNEEESRPKGPVFFKKEEVTDGHSVVESGESARREPVGEKKLPESITTVLSGSGRGKPERKPVYDERPKEENRHLRPRRGDVSGAGRGKDRFESKEITTERKKPKLSREEAVKRAVGILSRKDDEGEGGGRDRGRGRGRGRWSGRRQRRDDDDDDEDEDEEDDKALFMGDDADGEKLAQKLGPAGMAELTEVFEDLSTDVLPDPVEEEYIEALDTNYQIEFEPEYLAGDFETNPDIHENPPIPLRDALEKMKPFLMAYEGIESQEEWEEVMKETMERVPLLKDIVDHYCGPDRVTAKQQHGELERVAKTLSASAPNAVTRFTDRAVLSLQSNPGWGFDRKSQFMDKLVNEFSKSYK</sequence>
<feature type="compositionally biased region" description="Basic residues" evidence="1">
    <location>
        <begin position="272"/>
        <end position="283"/>
    </location>
</feature>
<organism evidence="2 3">
    <name type="scientific">Saponaria officinalis</name>
    <name type="common">Common soapwort</name>
    <name type="synonym">Lychnis saponaria</name>
    <dbReference type="NCBI Taxonomy" id="3572"/>
    <lineage>
        <taxon>Eukaryota</taxon>
        <taxon>Viridiplantae</taxon>
        <taxon>Streptophyta</taxon>
        <taxon>Embryophyta</taxon>
        <taxon>Tracheophyta</taxon>
        <taxon>Spermatophyta</taxon>
        <taxon>Magnoliopsida</taxon>
        <taxon>eudicotyledons</taxon>
        <taxon>Gunneridae</taxon>
        <taxon>Pentapetalae</taxon>
        <taxon>Caryophyllales</taxon>
        <taxon>Caryophyllaceae</taxon>
        <taxon>Caryophylleae</taxon>
        <taxon>Saponaria</taxon>
    </lineage>
</organism>
<accession>A0AAW1I077</accession>
<feature type="compositionally biased region" description="Basic and acidic residues" evidence="1">
    <location>
        <begin position="69"/>
        <end position="82"/>
    </location>
</feature>
<dbReference type="EMBL" id="JBDFQZ010000010">
    <property type="protein sequence ID" value="KAK9682890.1"/>
    <property type="molecule type" value="Genomic_DNA"/>
</dbReference>
<protein>
    <submittedName>
        <fullName evidence="2">Uncharacterized protein</fullName>
    </submittedName>
</protein>
<feature type="compositionally biased region" description="Basic and acidic residues" evidence="1">
    <location>
        <begin position="192"/>
        <end position="249"/>
    </location>
</feature>
<dbReference type="PANTHER" id="PTHR47911">
    <property type="entry name" value="HYDROXYPROLINE-RICH GLYCOPROTEIN-LIKE"/>
    <property type="match status" value="1"/>
</dbReference>
<feature type="compositionally biased region" description="Acidic residues" evidence="1">
    <location>
        <begin position="287"/>
        <end position="299"/>
    </location>
</feature>
<reference evidence="2 3" key="1">
    <citation type="submission" date="2024-03" db="EMBL/GenBank/DDBJ databases">
        <title>WGS assembly of Saponaria officinalis var. Norfolk2.</title>
        <authorList>
            <person name="Jenkins J."/>
            <person name="Shu S."/>
            <person name="Grimwood J."/>
            <person name="Barry K."/>
            <person name="Goodstein D."/>
            <person name="Schmutz J."/>
            <person name="Leebens-Mack J."/>
            <person name="Osbourn A."/>
        </authorList>
    </citation>
    <scope>NUCLEOTIDE SEQUENCE [LARGE SCALE GENOMIC DNA]</scope>
    <source>
        <strain evidence="3">cv. Norfolk2</strain>
        <strain evidence="2">JIC</strain>
        <tissue evidence="2">Leaf</tissue>
    </source>
</reference>
<name>A0AAW1I077_SAPOF</name>
<dbReference type="Proteomes" id="UP001443914">
    <property type="component" value="Unassembled WGS sequence"/>
</dbReference>
<feature type="compositionally biased region" description="Basic and acidic residues" evidence="1">
    <location>
        <begin position="140"/>
        <end position="157"/>
    </location>
</feature>
<gene>
    <name evidence="2" type="ORF">RND81_10G104500</name>
</gene>
<evidence type="ECO:0000313" key="3">
    <source>
        <dbReference type="Proteomes" id="UP001443914"/>
    </source>
</evidence>
<feature type="region of interest" description="Disordered" evidence="1">
    <location>
        <begin position="127"/>
        <end position="313"/>
    </location>
</feature>
<dbReference type="PANTHER" id="PTHR47911:SF1">
    <property type="entry name" value="OS06G0664400 PROTEIN"/>
    <property type="match status" value="1"/>
</dbReference>
<feature type="compositionally biased region" description="Basic and acidic residues" evidence="1">
    <location>
        <begin position="256"/>
        <end position="271"/>
    </location>
</feature>
<feature type="compositionally biased region" description="Basic and acidic residues" evidence="1">
    <location>
        <begin position="166"/>
        <end position="179"/>
    </location>
</feature>
<evidence type="ECO:0000313" key="2">
    <source>
        <dbReference type="EMBL" id="KAK9682890.1"/>
    </source>
</evidence>
<comment type="caution">
    <text evidence="2">The sequence shown here is derived from an EMBL/GenBank/DDBJ whole genome shotgun (WGS) entry which is preliminary data.</text>
</comment>
<keyword evidence="3" id="KW-1185">Reference proteome</keyword>
<evidence type="ECO:0000256" key="1">
    <source>
        <dbReference type="SAM" id="MobiDB-lite"/>
    </source>
</evidence>
<dbReference type="AlphaFoldDB" id="A0AAW1I077"/>
<dbReference type="EMBL" id="JBDFQZ010000010">
    <property type="protein sequence ID" value="KAK9682891.1"/>
    <property type="molecule type" value="Genomic_DNA"/>
</dbReference>
<feature type="region of interest" description="Disordered" evidence="1">
    <location>
        <begin position="29"/>
        <end position="99"/>
    </location>
</feature>
<proteinExistence type="predicted"/>